<dbReference type="Gene3D" id="3.40.50.720">
    <property type="entry name" value="NAD(P)-binding Rossmann-like Domain"/>
    <property type="match status" value="1"/>
</dbReference>
<evidence type="ECO:0000259" key="1">
    <source>
        <dbReference type="Pfam" id="PF01370"/>
    </source>
</evidence>
<dbReference type="PANTHER" id="PTHR48079">
    <property type="entry name" value="PROTEIN YEEZ"/>
    <property type="match status" value="1"/>
</dbReference>
<dbReference type="PANTHER" id="PTHR48079:SF6">
    <property type="entry name" value="NAD(P)-BINDING DOMAIN-CONTAINING PROTEIN-RELATED"/>
    <property type="match status" value="1"/>
</dbReference>
<dbReference type="AlphaFoldDB" id="A0A0X8G8V7"/>
<dbReference type="STRING" id="1622118.Lupro_08150"/>
<protein>
    <submittedName>
        <fullName evidence="2">NAD-dependent epimerase</fullName>
    </submittedName>
</protein>
<accession>A0A0X8G8V7</accession>
<gene>
    <name evidence="2" type="ORF">Lupro_08150</name>
</gene>
<dbReference type="SUPFAM" id="SSF51735">
    <property type="entry name" value="NAD(P)-binding Rossmann-fold domains"/>
    <property type="match status" value="1"/>
</dbReference>
<dbReference type="KEGG" id="lut:Lupro_08150"/>
<organism evidence="2 3">
    <name type="scientific">Lutibacter profundi</name>
    <dbReference type="NCBI Taxonomy" id="1622118"/>
    <lineage>
        <taxon>Bacteria</taxon>
        <taxon>Pseudomonadati</taxon>
        <taxon>Bacteroidota</taxon>
        <taxon>Flavobacteriia</taxon>
        <taxon>Flavobacteriales</taxon>
        <taxon>Flavobacteriaceae</taxon>
        <taxon>Lutibacter</taxon>
    </lineage>
</organism>
<sequence length="333" mass="37723">MILVTGGTGLVGSHLLLQLVLKNNMVRAIHRKNSNLNAVKKVFSYYSSNFETLFKKIEWVEADITDVFSLEKAFENVSEVYHAAALISFNSKDNKAMRKVNIEGTSNIVNLCIAKKVKKICYVSSIATIEKSINNKIIDENCEWNVELNNYGYAITKHGAEMEVWRASQEGVDVVIVNPGVILGAGFWHNGSGELFSKIYNGLKFYSEGITGFVSTTDVVKIMIQLMQSDIKNERYILVSENVSFKDVFFKIADSFNKKRPTIKTTKFMTAIGWRLEKIRAILTHKPPLLTKQSSKAIHNKHYYSSEKIKKAIDFQFESVFATVKAVCKLYEK</sequence>
<feature type="domain" description="NAD-dependent epimerase/dehydratase" evidence="1">
    <location>
        <begin position="2"/>
        <end position="234"/>
    </location>
</feature>
<evidence type="ECO:0000313" key="2">
    <source>
        <dbReference type="EMBL" id="AMC12226.1"/>
    </source>
</evidence>
<dbReference type="OrthoDB" id="596910at2"/>
<reference evidence="3" key="1">
    <citation type="submission" date="2015-12" db="EMBL/GenBank/DDBJ databases">
        <title>Complete genome sequence of Lutibacter profundus strain LP1.</title>
        <authorList>
            <person name="Wissuwa J."/>
            <person name="Le Moine Bauer S."/>
            <person name="Stokke R."/>
            <person name="Dahle H."/>
            <person name="Steen I.H."/>
        </authorList>
    </citation>
    <scope>NUCLEOTIDE SEQUENCE [LARGE SCALE GENOMIC DNA]</scope>
    <source>
        <strain evidence="3">LP1</strain>
    </source>
</reference>
<name>A0A0X8G8V7_9FLAO</name>
<keyword evidence="3" id="KW-1185">Reference proteome</keyword>
<dbReference type="PATRIC" id="fig|1622118.3.peg.1684"/>
<dbReference type="EMBL" id="CP013355">
    <property type="protein sequence ID" value="AMC12226.1"/>
    <property type="molecule type" value="Genomic_DNA"/>
</dbReference>
<dbReference type="GO" id="GO:0005737">
    <property type="term" value="C:cytoplasm"/>
    <property type="evidence" value="ECO:0007669"/>
    <property type="project" value="TreeGrafter"/>
</dbReference>
<dbReference type="Proteomes" id="UP000059672">
    <property type="component" value="Chromosome"/>
</dbReference>
<dbReference type="Pfam" id="PF01370">
    <property type="entry name" value="Epimerase"/>
    <property type="match status" value="1"/>
</dbReference>
<reference evidence="2 3" key="2">
    <citation type="journal article" date="2016" name="Int. J. Syst. Evol. Microbiol.">
        <title>Lutibacter profundi sp. nov., isolated from a deep-sea hydrothermal system on the Arctic Mid-Ocean Ridge and emended description of the genus Lutibacter.</title>
        <authorList>
            <person name="Le Moine Bauer S."/>
            <person name="Roalkvam I."/>
            <person name="Steen I.H."/>
            <person name="Dahle H."/>
        </authorList>
    </citation>
    <scope>NUCLEOTIDE SEQUENCE [LARGE SCALE GENOMIC DNA]</scope>
    <source>
        <strain evidence="2 3">LP1</strain>
    </source>
</reference>
<evidence type="ECO:0000313" key="3">
    <source>
        <dbReference type="Proteomes" id="UP000059672"/>
    </source>
</evidence>
<dbReference type="InterPro" id="IPR036291">
    <property type="entry name" value="NAD(P)-bd_dom_sf"/>
</dbReference>
<dbReference type="RefSeq" id="WP_068211536.1">
    <property type="nucleotide sequence ID" value="NZ_CP013355.1"/>
</dbReference>
<dbReference type="GO" id="GO:0004029">
    <property type="term" value="F:aldehyde dehydrogenase (NAD+) activity"/>
    <property type="evidence" value="ECO:0007669"/>
    <property type="project" value="TreeGrafter"/>
</dbReference>
<proteinExistence type="predicted"/>
<dbReference type="InterPro" id="IPR051783">
    <property type="entry name" value="NAD(P)-dependent_oxidoreduct"/>
</dbReference>
<dbReference type="InterPro" id="IPR001509">
    <property type="entry name" value="Epimerase_deHydtase"/>
</dbReference>